<protein>
    <recommendedName>
        <fullName evidence="4">MFS transporter</fullName>
    </recommendedName>
</protein>
<name>A0ABP4G6E2_9MICO</name>
<evidence type="ECO:0008006" key="4">
    <source>
        <dbReference type="Google" id="ProtNLM"/>
    </source>
</evidence>
<keyword evidence="3" id="KW-1185">Reference proteome</keyword>
<keyword evidence="1" id="KW-0812">Transmembrane</keyword>
<accession>A0ABP4G6E2</accession>
<feature type="transmembrane region" description="Helical" evidence="1">
    <location>
        <begin position="96"/>
        <end position="116"/>
    </location>
</feature>
<feature type="transmembrane region" description="Helical" evidence="1">
    <location>
        <begin position="122"/>
        <end position="142"/>
    </location>
</feature>
<reference evidence="3" key="1">
    <citation type="journal article" date="2019" name="Int. J. Syst. Evol. Microbiol.">
        <title>The Global Catalogue of Microorganisms (GCM) 10K type strain sequencing project: providing services to taxonomists for standard genome sequencing and annotation.</title>
        <authorList>
            <consortium name="The Broad Institute Genomics Platform"/>
            <consortium name="The Broad Institute Genome Sequencing Center for Infectious Disease"/>
            <person name="Wu L."/>
            <person name="Ma J."/>
        </authorList>
    </citation>
    <scope>NUCLEOTIDE SEQUENCE [LARGE SCALE GENOMIC DNA]</scope>
    <source>
        <strain evidence="3">JCM 12762</strain>
    </source>
</reference>
<organism evidence="2 3">
    <name type="scientific">Rhodoglobus aureus</name>
    <dbReference type="NCBI Taxonomy" id="191497"/>
    <lineage>
        <taxon>Bacteria</taxon>
        <taxon>Bacillati</taxon>
        <taxon>Actinomycetota</taxon>
        <taxon>Actinomycetes</taxon>
        <taxon>Micrococcales</taxon>
        <taxon>Microbacteriaceae</taxon>
        <taxon>Rhodoglobus</taxon>
    </lineage>
</organism>
<comment type="caution">
    <text evidence="2">The sequence shown here is derived from an EMBL/GenBank/DDBJ whole genome shotgun (WGS) entry which is preliminary data.</text>
</comment>
<feature type="transmembrane region" description="Helical" evidence="1">
    <location>
        <begin position="61"/>
        <end position="84"/>
    </location>
</feature>
<proteinExistence type="predicted"/>
<gene>
    <name evidence="2" type="ORF">GCM10009655_13180</name>
</gene>
<evidence type="ECO:0000313" key="3">
    <source>
        <dbReference type="Proteomes" id="UP001500943"/>
    </source>
</evidence>
<keyword evidence="1" id="KW-1133">Transmembrane helix</keyword>
<feature type="transmembrane region" description="Helical" evidence="1">
    <location>
        <begin position="33"/>
        <end position="55"/>
    </location>
</feature>
<dbReference type="EMBL" id="BAAAKW010000026">
    <property type="protein sequence ID" value="GAA1215278.1"/>
    <property type="molecule type" value="Genomic_DNA"/>
</dbReference>
<sequence length="187" mass="20919">MAQGATTVFQSEIFSILNHIEDTLRTMMIRRAFYYWQFIAVIVLPLWVLVGRGIFGSSVGWDFVLFLLLCPILAFALLAIAGLTTARKSVRSQRSVSWIDAGVLAAWHAVIIAYGFVDAPLLAALIVVVGVAGFWIALWQLVTETRNRFNTLVEGFERDAQRPSQPGERLDNCNVIILDADENRTFD</sequence>
<evidence type="ECO:0000256" key="1">
    <source>
        <dbReference type="SAM" id="Phobius"/>
    </source>
</evidence>
<dbReference type="Proteomes" id="UP001500943">
    <property type="component" value="Unassembled WGS sequence"/>
</dbReference>
<keyword evidence="1" id="KW-0472">Membrane</keyword>
<evidence type="ECO:0000313" key="2">
    <source>
        <dbReference type="EMBL" id="GAA1215278.1"/>
    </source>
</evidence>